<evidence type="ECO:0000256" key="1">
    <source>
        <dbReference type="ARBA" id="ARBA00023157"/>
    </source>
</evidence>
<dbReference type="InterPro" id="IPR035976">
    <property type="entry name" value="Sushi/SCR/CCP_sf"/>
</dbReference>
<dbReference type="Pfam" id="PF00084">
    <property type="entry name" value="Sushi"/>
    <property type="match status" value="1"/>
</dbReference>
<dbReference type="SUPFAM" id="SSF57535">
    <property type="entry name" value="Complement control module/SCR domain"/>
    <property type="match status" value="1"/>
</dbReference>
<dbReference type="AlphaFoldDB" id="J9EB84"/>
<comment type="caution">
    <text evidence="4">The sequence shown here is derived from an EMBL/GenBank/DDBJ whole genome shotgun (WGS) entry which is preliminary data.</text>
</comment>
<proteinExistence type="predicted"/>
<sequence length="100" mass="11311">MTYCHNGIWIPSIGICQPIFVAQTKINDSCEPLKSPQNGKVYYIYNNYTKDYQIGTTAILNCRKGYRIKGVTTLICNSNGWTPNDGFGICIPADNVFWKH</sequence>
<evidence type="ECO:0000313" key="5">
    <source>
        <dbReference type="Proteomes" id="UP000004810"/>
    </source>
</evidence>
<comment type="caution">
    <text evidence="2">Lacks conserved residue(s) required for the propagation of feature annotation.</text>
</comment>
<evidence type="ECO:0000313" key="4">
    <source>
        <dbReference type="EMBL" id="EJW72644.1"/>
    </source>
</evidence>
<name>J9EB84_WUCBA</name>
<protein>
    <recommendedName>
        <fullName evidence="3">Sushi domain-containing protein</fullName>
    </recommendedName>
</protein>
<keyword evidence="2" id="KW-0768">Sushi</keyword>
<gene>
    <name evidence="4" type="ORF">WUBG_16447</name>
</gene>
<dbReference type="CDD" id="cd00033">
    <property type="entry name" value="CCP"/>
    <property type="match status" value="1"/>
</dbReference>
<dbReference type="Proteomes" id="UP000004810">
    <property type="component" value="Unassembled WGS sequence"/>
</dbReference>
<evidence type="ECO:0000259" key="3">
    <source>
        <dbReference type="PROSITE" id="PS50923"/>
    </source>
</evidence>
<dbReference type="EMBL" id="ADBV01015723">
    <property type="protein sequence ID" value="EJW72644.1"/>
    <property type="molecule type" value="Genomic_DNA"/>
</dbReference>
<accession>J9EB84</accession>
<organism evidence="4 5">
    <name type="scientific">Wuchereria bancrofti</name>
    <dbReference type="NCBI Taxonomy" id="6293"/>
    <lineage>
        <taxon>Eukaryota</taxon>
        <taxon>Metazoa</taxon>
        <taxon>Ecdysozoa</taxon>
        <taxon>Nematoda</taxon>
        <taxon>Chromadorea</taxon>
        <taxon>Rhabditida</taxon>
        <taxon>Spirurina</taxon>
        <taxon>Spiruromorpha</taxon>
        <taxon>Filarioidea</taxon>
        <taxon>Onchocercidae</taxon>
        <taxon>Wuchereria</taxon>
    </lineage>
</organism>
<dbReference type="InterPro" id="IPR000436">
    <property type="entry name" value="Sushi_SCR_CCP_dom"/>
</dbReference>
<reference evidence="5" key="1">
    <citation type="submission" date="2012-08" db="EMBL/GenBank/DDBJ databases">
        <title>The Genome Sequence of Wuchereria bancrofti.</title>
        <authorList>
            <person name="Nutman T.B."/>
            <person name="Fink D.L."/>
            <person name="Russ C."/>
            <person name="Young S."/>
            <person name="Zeng Q."/>
            <person name="Koehrsen M."/>
            <person name="Alvarado L."/>
            <person name="Berlin A."/>
            <person name="Chapman S.B."/>
            <person name="Chen Z."/>
            <person name="Freedman E."/>
            <person name="Gellesch M."/>
            <person name="Goldberg J."/>
            <person name="Griggs A."/>
            <person name="Gujja S."/>
            <person name="Heilman E.R."/>
            <person name="Heiman D."/>
            <person name="Hepburn T."/>
            <person name="Howarth C."/>
            <person name="Jen D."/>
            <person name="Larson L."/>
            <person name="Lewis B."/>
            <person name="Mehta T."/>
            <person name="Park D."/>
            <person name="Pearson M."/>
            <person name="Roberts A."/>
            <person name="Saif S."/>
            <person name="Shea T."/>
            <person name="Shenoy N."/>
            <person name="Sisk P."/>
            <person name="Stolte C."/>
            <person name="Sykes S."/>
            <person name="Walk T."/>
            <person name="White J."/>
            <person name="Yandava C."/>
            <person name="Haas B."/>
            <person name="Henn M.R."/>
            <person name="Nusbaum C."/>
            <person name="Birren B."/>
        </authorList>
    </citation>
    <scope>NUCLEOTIDE SEQUENCE [LARGE SCALE GENOMIC DNA]</scope>
    <source>
        <strain evidence="5">NA</strain>
    </source>
</reference>
<dbReference type="PROSITE" id="PS50923">
    <property type="entry name" value="SUSHI"/>
    <property type="match status" value="1"/>
</dbReference>
<dbReference type="SMART" id="SM00032">
    <property type="entry name" value="CCP"/>
    <property type="match status" value="1"/>
</dbReference>
<evidence type="ECO:0000256" key="2">
    <source>
        <dbReference type="PROSITE-ProRule" id="PRU00302"/>
    </source>
</evidence>
<feature type="domain" description="Sushi" evidence="3">
    <location>
        <begin position="28"/>
        <end position="92"/>
    </location>
</feature>
<dbReference type="Gene3D" id="2.10.70.10">
    <property type="entry name" value="Complement Module, domain 1"/>
    <property type="match status" value="1"/>
</dbReference>
<keyword evidence="1" id="KW-1015">Disulfide bond</keyword>